<dbReference type="PROSITE" id="PS00018">
    <property type="entry name" value="EF_HAND_1"/>
    <property type="match status" value="1"/>
</dbReference>
<name>A0A2H1JMM5_9MICO</name>
<evidence type="ECO:0000259" key="1">
    <source>
        <dbReference type="Pfam" id="PF13340"/>
    </source>
</evidence>
<dbReference type="Pfam" id="PF13340">
    <property type="entry name" value="DUF4096"/>
    <property type="match status" value="1"/>
</dbReference>
<dbReference type="InterPro" id="IPR052909">
    <property type="entry name" value="Transposase_6_like"/>
</dbReference>
<feature type="domain" description="Insertion element IS402-like" evidence="1">
    <location>
        <begin position="11"/>
        <end position="83"/>
    </location>
</feature>
<accession>A0A2H1JMM5</accession>
<dbReference type="AlphaFoldDB" id="A0A2H1JMM5"/>
<dbReference type="InterPro" id="IPR018247">
    <property type="entry name" value="EF_Hand_1_Ca_BS"/>
</dbReference>
<proteinExistence type="predicted"/>
<reference evidence="3" key="1">
    <citation type="submission" date="2017-03" db="EMBL/GenBank/DDBJ databases">
        <authorList>
            <person name="Monnet C."/>
        </authorList>
    </citation>
    <scope>NUCLEOTIDE SEQUENCE [LARGE SCALE GENOMIC DNA]</scope>
    <source>
        <strain evidence="3">P10</strain>
    </source>
</reference>
<protein>
    <submittedName>
        <fullName evidence="2">Transposase</fullName>
    </submittedName>
</protein>
<dbReference type="PANTHER" id="PTHR46637">
    <property type="entry name" value="TIS1421-TRANSPOSASE PROTEIN A"/>
    <property type="match status" value="1"/>
</dbReference>
<organism evidence="2 3">
    <name type="scientific">Brevibacterium antiquum</name>
    <dbReference type="NCBI Taxonomy" id="234835"/>
    <lineage>
        <taxon>Bacteria</taxon>
        <taxon>Bacillati</taxon>
        <taxon>Actinomycetota</taxon>
        <taxon>Actinomycetes</taxon>
        <taxon>Micrococcales</taxon>
        <taxon>Brevibacteriaceae</taxon>
        <taxon>Brevibacterium</taxon>
    </lineage>
</organism>
<dbReference type="InterPro" id="IPR025161">
    <property type="entry name" value="IS402-like_dom"/>
</dbReference>
<dbReference type="Proteomes" id="UP000234342">
    <property type="component" value="Unassembled WGS sequence"/>
</dbReference>
<gene>
    <name evidence="2" type="ORF">BANT10_02173</name>
</gene>
<dbReference type="EMBL" id="FXZE01000009">
    <property type="protein sequence ID" value="SMX88736.1"/>
    <property type="molecule type" value="Genomic_DNA"/>
</dbReference>
<dbReference type="PANTHER" id="PTHR46637:SF1">
    <property type="entry name" value="BLL5188 PROTEIN"/>
    <property type="match status" value="1"/>
</dbReference>
<sequence>MTTNQRHRVFTDEQWEKIEPLLPSNVGKRARPFENNRRIVEGIVYRYRAGIAWRDLPREHFGPWQTVWKRHRRYAADGTWDRVLAHVLSDADAAGDIDWNVSVDGTINRAHQHATNTTRPDQDTGGYVELQEFSRFGV</sequence>
<dbReference type="NCBIfam" id="NF033580">
    <property type="entry name" value="transpos_IS5_3"/>
    <property type="match status" value="1"/>
</dbReference>
<evidence type="ECO:0000313" key="3">
    <source>
        <dbReference type="Proteomes" id="UP000234342"/>
    </source>
</evidence>
<evidence type="ECO:0000313" key="2">
    <source>
        <dbReference type="EMBL" id="SMX88736.1"/>
    </source>
</evidence>
<keyword evidence="3" id="KW-1185">Reference proteome</keyword>